<dbReference type="InterPro" id="IPR051599">
    <property type="entry name" value="Cell_Envelope_Assoc"/>
</dbReference>
<reference evidence="2" key="1">
    <citation type="submission" date="2021-01" db="EMBL/GenBank/DDBJ databases">
        <title>Modified the classification status of verrucomicrobia.</title>
        <authorList>
            <person name="Feng X."/>
        </authorList>
    </citation>
    <scope>NUCLEOTIDE SEQUENCE</scope>
    <source>
        <strain evidence="2">_KCTC 22039</strain>
    </source>
</reference>
<dbReference type="RefSeq" id="WP_200311868.1">
    <property type="nucleotide sequence ID" value="NZ_JAENIM010000041.1"/>
</dbReference>
<name>A0A8J7MEJ7_9BACT</name>
<sequence>MLILTAISLVLLTVGSVILIRSGLKDQLKPADVALVIGSKHFTEGHPQKRLTARLDRAIDGYEKRLYKYILVSGTSTGDNELQGDIMRDYLISNGIPNHVILVDNSSADTQTSIKNAIAILDDTGLNGIFVISQYYHVPRCKLALRQGGIDSPSSAHAHCFGWNDIIAILREIPAYLKCWLTNHTETQTALATTE</sequence>
<dbReference type="CDD" id="cd06259">
    <property type="entry name" value="YdcF-like"/>
    <property type="match status" value="1"/>
</dbReference>
<accession>A0A8J7MEJ7</accession>
<dbReference type="PANTHER" id="PTHR30336:SF20">
    <property type="entry name" value="DUF218 DOMAIN-CONTAINING PROTEIN"/>
    <property type="match status" value="1"/>
</dbReference>
<evidence type="ECO:0000313" key="2">
    <source>
        <dbReference type="EMBL" id="MBK1791856.1"/>
    </source>
</evidence>
<dbReference type="Proteomes" id="UP000624703">
    <property type="component" value="Unassembled WGS sequence"/>
</dbReference>
<protein>
    <submittedName>
        <fullName evidence="2">YdcF family protein</fullName>
    </submittedName>
</protein>
<dbReference type="AlphaFoldDB" id="A0A8J7MEJ7"/>
<evidence type="ECO:0000259" key="1">
    <source>
        <dbReference type="Pfam" id="PF02698"/>
    </source>
</evidence>
<dbReference type="EMBL" id="JAENIM010000041">
    <property type="protein sequence ID" value="MBK1791856.1"/>
    <property type="molecule type" value="Genomic_DNA"/>
</dbReference>
<dbReference type="Gene3D" id="3.40.50.620">
    <property type="entry name" value="HUPs"/>
    <property type="match status" value="1"/>
</dbReference>
<proteinExistence type="predicted"/>
<dbReference type="Pfam" id="PF02698">
    <property type="entry name" value="DUF218"/>
    <property type="match status" value="1"/>
</dbReference>
<evidence type="ECO:0000313" key="3">
    <source>
        <dbReference type="Proteomes" id="UP000624703"/>
    </source>
</evidence>
<gene>
    <name evidence="2" type="ORF">JIN82_11900</name>
</gene>
<comment type="caution">
    <text evidence="2">The sequence shown here is derived from an EMBL/GenBank/DDBJ whole genome shotgun (WGS) entry which is preliminary data.</text>
</comment>
<dbReference type="PANTHER" id="PTHR30336">
    <property type="entry name" value="INNER MEMBRANE PROTEIN, PROBABLE PERMEASE"/>
    <property type="match status" value="1"/>
</dbReference>
<dbReference type="GO" id="GO:0005886">
    <property type="term" value="C:plasma membrane"/>
    <property type="evidence" value="ECO:0007669"/>
    <property type="project" value="TreeGrafter"/>
</dbReference>
<organism evidence="2 3">
    <name type="scientific">Persicirhabdus sediminis</name>
    <dbReference type="NCBI Taxonomy" id="454144"/>
    <lineage>
        <taxon>Bacteria</taxon>
        <taxon>Pseudomonadati</taxon>
        <taxon>Verrucomicrobiota</taxon>
        <taxon>Verrucomicrobiia</taxon>
        <taxon>Verrucomicrobiales</taxon>
        <taxon>Verrucomicrobiaceae</taxon>
        <taxon>Persicirhabdus</taxon>
    </lineage>
</organism>
<feature type="domain" description="DUF218" evidence="1">
    <location>
        <begin position="32"/>
        <end position="157"/>
    </location>
</feature>
<keyword evidence="3" id="KW-1185">Reference proteome</keyword>
<dbReference type="InterPro" id="IPR003848">
    <property type="entry name" value="DUF218"/>
</dbReference>
<dbReference type="InterPro" id="IPR014729">
    <property type="entry name" value="Rossmann-like_a/b/a_fold"/>
</dbReference>